<organism evidence="3 4">
    <name type="scientific">Leptospira interrogans serovar Australis str. 200703203</name>
    <dbReference type="NCBI Taxonomy" id="1085541"/>
    <lineage>
        <taxon>Bacteria</taxon>
        <taxon>Pseudomonadati</taxon>
        <taxon>Spirochaetota</taxon>
        <taxon>Spirochaetia</taxon>
        <taxon>Leptospirales</taxon>
        <taxon>Leptospiraceae</taxon>
        <taxon>Leptospira</taxon>
    </lineage>
</organism>
<dbReference type="EMBL" id="AHNY02000276">
    <property type="protein sequence ID" value="EMY22849.1"/>
    <property type="molecule type" value="Genomic_DNA"/>
</dbReference>
<comment type="caution">
    <text evidence="3">The sequence shown here is derived from an EMBL/GenBank/DDBJ whole genome shotgun (WGS) entry which is preliminary data.</text>
</comment>
<comment type="caution">
    <text evidence="1">Lacks conserved residue(s) required for the propagation of feature annotation.</text>
</comment>
<dbReference type="PROSITE" id="PS50110">
    <property type="entry name" value="RESPONSE_REGULATORY"/>
    <property type="match status" value="1"/>
</dbReference>
<accession>N1UGQ9</accession>
<reference evidence="3 4" key="1">
    <citation type="submission" date="2013-02" db="EMBL/GenBank/DDBJ databases">
        <authorList>
            <person name="Harkins D.M."/>
            <person name="Durkin A.S."/>
            <person name="Brinkac L.M."/>
            <person name="Haft D.H."/>
            <person name="Selengut J.D."/>
            <person name="Sanka R."/>
            <person name="DePew J."/>
            <person name="Purushe J."/>
            <person name="Picardeau M."/>
            <person name="Werts C."/>
            <person name="Goarant C."/>
            <person name="Vinetz J.M."/>
            <person name="Sutton G.G."/>
            <person name="Nierman W.C."/>
            <person name="Fouts D.E."/>
        </authorList>
    </citation>
    <scope>NUCLEOTIDE SEQUENCE [LARGE SCALE GENOMIC DNA]</scope>
    <source>
        <strain evidence="3 4">200703203</strain>
    </source>
</reference>
<evidence type="ECO:0000313" key="3">
    <source>
        <dbReference type="EMBL" id="EMY22849.1"/>
    </source>
</evidence>
<name>N1UGQ9_LEPIR</name>
<evidence type="ECO:0000313" key="4">
    <source>
        <dbReference type="Proteomes" id="UP000012220"/>
    </source>
</evidence>
<sequence length="64" mass="7629">MPDFSGEELVEAIRKQEKFNDIPIAIITGIEEKEDFKISIPQKNIYLLQKPYFERKILEYIQKV</sequence>
<evidence type="ECO:0000259" key="2">
    <source>
        <dbReference type="PROSITE" id="PS50110"/>
    </source>
</evidence>
<protein>
    <submittedName>
        <fullName evidence="3">Response regulator receiver domain protein</fullName>
    </submittedName>
</protein>
<dbReference type="Gene3D" id="3.40.50.2300">
    <property type="match status" value="1"/>
</dbReference>
<dbReference type="InterPro" id="IPR011006">
    <property type="entry name" value="CheY-like_superfamily"/>
</dbReference>
<dbReference type="GO" id="GO:0000160">
    <property type="term" value="P:phosphorelay signal transduction system"/>
    <property type="evidence" value="ECO:0007669"/>
    <property type="project" value="InterPro"/>
</dbReference>
<evidence type="ECO:0000256" key="1">
    <source>
        <dbReference type="PROSITE-ProRule" id="PRU00169"/>
    </source>
</evidence>
<dbReference type="SUPFAM" id="SSF52172">
    <property type="entry name" value="CheY-like"/>
    <property type="match status" value="1"/>
</dbReference>
<feature type="domain" description="Response regulatory" evidence="2">
    <location>
        <begin position="1"/>
        <end position="64"/>
    </location>
</feature>
<dbReference type="AlphaFoldDB" id="N1UGQ9"/>
<dbReference type="InterPro" id="IPR001789">
    <property type="entry name" value="Sig_transdc_resp-reg_receiver"/>
</dbReference>
<gene>
    <name evidence="3" type="ORF">LEP1GSC115_5978</name>
</gene>
<dbReference type="Proteomes" id="UP000012220">
    <property type="component" value="Unassembled WGS sequence"/>
</dbReference>
<proteinExistence type="predicted"/>
<dbReference type="BioCyc" id="LINT1085541:G11IQ-4253-MONOMER"/>